<dbReference type="PANTHER" id="PTHR30055:SF234">
    <property type="entry name" value="HTH-TYPE TRANSCRIPTIONAL REGULATOR BETI"/>
    <property type="match status" value="1"/>
</dbReference>
<dbReference type="EMBL" id="FXWG01000002">
    <property type="protein sequence ID" value="SMQ69358.1"/>
    <property type="molecule type" value="Genomic_DNA"/>
</dbReference>
<evidence type="ECO:0000256" key="2">
    <source>
        <dbReference type="ARBA" id="ARBA00023125"/>
    </source>
</evidence>
<dbReference type="PANTHER" id="PTHR30055">
    <property type="entry name" value="HTH-TYPE TRANSCRIPTIONAL REGULATOR RUTR"/>
    <property type="match status" value="1"/>
</dbReference>
<evidence type="ECO:0000313" key="7">
    <source>
        <dbReference type="Proteomes" id="UP000194420"/>
    </source>
</evidence>
<dbReference type="InterPro" id="IPR050109">
    <property type="entry name" value="HTH-type_TetR-like_transc_reg"/>
</dbReference>
<dbReference type="InterPro" id="IPR036271">
    <property type="entry name" value="Tet_transcr_reg_TetR-rel_C_sf"/>
</dbReference>
<evidence type="ECO:0000313" key="6">
    <source>
        <dbReference type="EMBL" id="SMQ69358.1"/>
    </source>
</evidence>
<reference evidence="7" key="1">
    <citation type="submission" date="2017-04" db="EMBL/GenBank/DDBJ databases">
        <authorList>
            <person name="Varghese N."/>
            <person name="Submissions S."/>
        </authorList>
    </citation>
    <scope>NUCLEOTIDE SEQUENCE [LARGE SCALE GENOMIC DNA]</scope>
</reference>
<evidence type="ECO:0000256" key="3">
    <source>
        <dbReference type="ARBA" id="ARBA00023163"/>
    </source>
</evidence>
<organism evidence="6 7">
    <name type="scientific">Altererythrobacter xiamenensis</name>
    <dbReference type="NCBI Taxonomy" id="1316679"/>
    <lineage>
        <taxon>Bacteria</taxon>
        <taxon>Pseudomonadati</taxon>
        <taxon>Pseudomonadota</taxon>
        <taxon>Alphaproteobacteria</taxon>
        <taxon>Sphingomonadales</taxon>
        <taxon>Erythrobacteraceae</taxon>
        <taxon>Altererythrobacter</taxon>
    </lineage>
</organism>
<evidence type="ECO:0000259" key="5">
    <source>
        <dbReference type="PROSITE" id="PS50977"/>
    </source>
</evidence>
<feature type="DNA-binding region" description="H-T-H motif" evidence="4">
    <location>
        <begin position="42"/>
        <end position="61"/>
    </location>
</feature>
<dbReference type="Gene3D" id="1.10.357.10">
    <property type="entry name" value="Tetracycline Repressor, domain 2"/>
    <property type="match status" value="1"/>
</dbReference>
<dbReference type="GO" id="GO:0003700">
    <property type="term" value="F:DNA-binding transcription factor activity"/>
    <property type="evidence" value="ECO:0007669"/>
    <property type="project" value="TreeGrafter"/>
</dbReference>
<keyword evidence="1" id="KW-0805">Transcription regulation</keyword>
<accession>A0A1Y6F396</accession>
<dbReference type="RefSeq" id="WP_086437455.1">
    <property type="nucleotide sequence ID" value="NZ_FXWG01000002.1"/>
</dbReference>
<keyword evidence="7" id="KW-1185">Reference proteome</keyword>
<dbReference type="InterPro" id="IPR025996">
    <property type="entry name" value="MT1864/Rv1816-like_C"/>
</dbReference>
<dbReference type="AlphaFoldDB" id="A0A1Y6F396"/>
<feature type="domain" description="HTH tetR-type" evidence="5">
    <location>
        <begin position="19"/>
        <end position="79"/>
    </location>
</feature>
<dbReference type="SUPFAM" id="SSF48498">
    <property type="entry name" value="Tetracyclin repressor-like, C-terminal domain"/>
    <property type="match status" value="1"/>
</dbReference>
<dbReference type="Pfam" id="PF13305">
    <property type="entry name" value="TetR_C_33"/>
    <property type="match status" value="1"/>
</dbReference>
<proteinExistence type="predicted"/>
<dbReference type="Proteomes" id="UP000194420">
    <property type="component" value="Unassembled WGS sequence"/>
</dbReference>
<name>A0A1Y6F396_9SPHN</name>
<keyword evidence="3" id="KW-0804">Transcription</keyword>
<dbReference type="PROSITE" id="PS50977">
    <property type="entry name" value="HTH_TETR_2"/>
    <property type="match status" value="1"/>
</dbReference>
<dbReference type="GO" id="GO:0000976">
    <property type="term" value="F:transcription cis-regulatory region binding"/>
    <property type="evidence" value="ECO:0007669"/>
    <property type="project" value="TreeGrafter"/>
</dbReference>
<evidence type="ECO:0000256" key="4">
    <source>
        <dbReference type="PROSITE-ProRule" id="PRU00335"/>
    </source>
</evidence>
<dbReference type="OrthoDB" id="7056813at2"/>
<gene>
    <name evidence="6" type="ORF">SAMN06297468_1557</name>
</gene>
<dbReference type="Pfam" id="PF00440">
    <property type="entry name" value="TetR_N"/>
    <property type="match status" value="1"/>
</dbReference>
<sequence length="206" mass="21925">MTANANTVNIKSDESYHHGDLRAAAIALGLEKLASQEVPDLGLRAIARELGVSATALYRHFANKDALLDALAVEGIRQLGLCQKKAAGSAESKNAQFRATGEAYVNWAVANPALFAITFSRRTSGDLADPEGGENEAFRQLQAGISSVLPQLGPRSDRASAAMHAWSLVHGLANLILLGQIRNDPEVIRSVVAHTFGLERTDPDCA</sequence>
<evidence type="ECO:0000256" key="1">
    <source>
        <dbReference type="ARBA" id="ARBA00023015"/>
    </source>
</evidence>
<protein>
    <submittedName>
        <fullName evidence="6">Transcriptional regulator, TetR family</fullName>
    </submittedName>
</protein>
<dbReference type="InterPro" id="IPR001647">
    <property type="entry name" value="HTH_TetR"/>
</dbReference>
<keyword evidence="2 4" id="KW-0238">DNA-binding</keyword>
<dbReference type="SUPFAM" id="SSF46689">
    <property type="entry name" value="Homeodomain-like"/>
    <property type="match status" value="1"/>
</dbReference>
<dbReference type="InterPro" id="IPR009057">
    <property type="entry name" value="Homeodomain-like_sf"/>
</dbReference>